<dbReference type="PROSITE" id="PS50850">
    <property type="entry name" value="MFS"/>
    <property type="match status" value="1"/>
</dbReference>
<feature type="domain" description="Major facilitator superfamily (MFS) profile" evidence="9">
    <location>
        <begin position="1"/>
        <end position="454"/>
    </location>
</feature>
<feature type="region of interest" description="Disordered" evidence="7">
    <location>
        <begin position="455"/>
        <end position="525"/>
    </location>
</feature>
<dbReference type="SUPFAM" id="SSF103473">
    <property type="entry name" value="MFS general substrate transporter"/>
    <property type="match status" value="1"/>
</dbReference>
<dbReference type="Pfam" id="PF07690">
    <property type="entry name" value="MFS_1"/>
    <property type="match status" value="1"/>
</dbReference>
<evidence type="ECO:0000256" key="2">
    <source>
        <dbReference type="ARBA" id="ARBA00022448"/>
    </source>
</evidence>
<feature type="transmembrane region" description="Helical" evidence="8">
    <location>
        <begin position="82"/>
        <end position="104"/>
    </location>
</feature>
<feature type="transmembrane region" description="Helical" evidence="8">
    <location>
        <begin position="261"/>
        <end position="285"/>
    </location>
</feature>
<feature type="transmembrane region" description="Helical" evidence="8">
    <location>
        <begin position="396"/>
        <end position="417"/>
    </location>
</feature>
<keyword evidence="11" id="KW-1185">Reference proteome</keyword>
<feature type="transmembrane region" description="Helical" evidence="8">
    <location>
        <begin position="47"/>
        <end position="70"/>
    </location>
</feature>
<feature type="transmembrane region" description="Helical" evidence="8">
    <location>
        <begin position="423"/>
        <end position="446"/>
    </location>
</feature>
<keyword evidence="6 8" id="KW-0472">Membrane</keyword>
<feature type="region of interest" description="Disordered" evidence="7">
    <location>
        <begin position="208"/>
        <end position="239"/>
    </location>
</feature>
<dbReference type="Proteomes" id="UP001058236">
    <property type="component" value="Chromosome"/>
</dbReference>
<organism evidence="10 11">
    <name type="scientific">Streptomyces cavourensis</name>
    <dbReference type="NCBI Taxonomy" id="67258"/>
    <lineage>
        <taxon>Bacteria</taxon>
        <taxon>Bacillati</taxon>
        <taxon>Actinomycetota</taxon>
        <taxon>Actinomycetes</taxon>
        <taxon>Kitasatosporales</taxon>
        <taxon>Streptomycetaceae</taxon>
        <taxon>Streptomyces</taxon>
    </lineage>
</organism>
<evidence type="ECO:0000256" key="5">
    <source>
        <dbReference type="ARBA" id="ARBA00022989"/>
    </source>
</evidence>
<dbReference type="Gene3D" id="1.20.1250.20">
    <property type="entry name" value="MFS general substrate transporter like domains"/>
    <property type="match status" value="1"/>
</dbReference>
<dbReference type="EMBL" id="CP101397">
    <property type="protein sequence ID" value="UTR79985.1"/>
    <property type="molecule type" value="Genomic_DNA"/>
</dbReference>
<dbReference type="PANTHER" id="PTHR43266:SF2">
    <property type="entry name" value="MAJOR FACILITATOR SUPERFAMILY (MFS) PROFILE DOMAIN-CONTAINING PROTEIN"/>
    <property type="match status" value="1"/>
</dbReference>
<evidence type="ECO:0000256" key="6">
    <source>
        <dbReference type="ARBA" id="ARBA00023136"/>
    </source>
</evidence>
<evidence type="ECO:0000256" key="1">
    <source>
        <dbReference type="ARBA" id="ARBA00004651"/>
    </source>
</evidence>
<comment type="subcellular location">
    <subcellularLocation>
        <location evidence="1">Cell membrane</location>
        <topology evidence="1">Multi-pass membrane protein</topology>
    </subcellularLocation>
</comment>
<name>A0ABY5F8J3_9ACTN</name>
<evidence type="ECO:0000256" key="7">
    <source>
        <dbReference type="SAM" id="MobiDB-lite"/>
    </source>
</evidence>
<feature type="compositionally biased region" description="Low complexity" evidence="7">
    <location>
        <begin position="219"/>
        <end position="228"/>
    </location>
</feature>
<accession>A0ABY5F8J3</accession>
<evidence type="ECO:0000256" key="8">
    <source>
        <dbReference type="SAM" id="Phobius"/>
    </source>
</evidence>
<keyword evidence="4 8" id="KW-0812">Transmembrane</keyword>
<dbReference type="CDD" id="cd06173">
    <property type="entry name" value="MFS_MefA_like"/>
    <property type="match status" value="1"/>
</dbReference>
<dbReference type="PANTHER" id="PTHR43266">
    <property type="entry name" value="MACROLIDE-EFFLUX PROTEIN"/>
    <property type="match status" value="1"/>
</dbReference>
<feature type="transmembrane region" description="Helical" evidence="8">
    <location>
        <begin position="350"/>
        <end position="375"/>
    </location>
</feature>
<evidence type="ECO:0000259" key="9">
    <source>
        <dbReference type="PROSITE" id="PS50850"/>
    </source>
</evidence>
<feature type="transmembrane region" description="Helical" evidence="8">
    <location>
        <begin position="297"/>
        <end position="316"/>
    </location>
</feature>
<feature type="transmembrane region" description="Helical" evidence="8">
    <location>
        <begin position="152"/>
        <end position="170"/>
    </location>
</feature>
<keyword evidence="3" id="KW-1003">Cell membrane</keyword>
<evidence type="ECO:0000313" key="10">
    <source>
        <dbReference type="EMBL" id="UTR79985.1"/>
    </source>
</evidence>
<gene>
    <name evidence="10" type="ORF">NLU04_16635</name>
</gene>
<feature type="transmembrane region" description="Helical" evidence="8">
    <location>
        <begin position="176"/>
        <end position="198"/>
    </location>
</feature>
<keyword evidence="2" id="KW-0813">Transport</keyword>
<feature type="transmembrane region" description="Helical" evidence="8">
    <location>
        <begin position="328"/>
        <end position="344"/>
    </location>
</feature>
<evidence type="ECO:0000313" key="11">
    <source>
        <dbReference type="Proteomes" id="UP001058236"/>
    </source>
</evidence>
<evidence type="ECO:0000256" key="3">
    <source>
        <dbReference type="ARBA" id="ARBA00022475"/>
    </source>
</evidence>
<dbReference type="InterPro" id="IPR036259">
    <property type="entry name" value="MFS_trans_sf"/>
</dbReference>
<proteinExistence type="predicted"/>
<evidence type="ECO:0000256" key="4">
    <source>
        <dbReference type="ARBA" id="ARBA00022692"/>
    </source>
</evidence>
<feature type="compositionally biased region" description="Low complexity" evidence="7">
    <location>
        <begin position="456"/>
        <end position="480"/>
    </location>
</feature>
<keyword evidence="5 8" id="KW-1133">Transmembrane helix</keyword>
<dbReference type="InterPro" id="IPR020846">
    <property type="entry name" value="MFS_dom"/>
</dbReference>
<sequence length="525" mass="53948">MAPRLILISPDFTRLWCGQAVSSLGDMVFSTTLMLWVATVLAGEETWAPAAVSGVLVAGGTAVLVVGPIAGVFVDRWDKRRIMLGTEALRGALVALLTAVAFLPTDALPAGVWLALVYGTVLVLHAAARVFAPARFTIIADLMKGDADRARAAGITQATTQTALILGPPLAAPLFFALGVQWALLFNALSYLVSYLAIRSVRIPEPTKAPLQKDSSSKAVAVEGAPPAEGGGEQDTPAKSGGSGVLAEFVAGLRFFGRSKFLVALLVFAVIGQFGAGALNTLNIFFTTQNLNMPAHLFGYAGMAIGVGGIIGALCAGRVVQWIGARRTTWTGLLVSGALLIAYSRQTSLLGGLALPVLFTIPITMLNTAMAPLLLTAASPAYRGRVVAVFQPMTQVASMLAAALSGWLAGTVLSGFGGSVAGIGFGPIDMILAVAGLVILLSGFYARLALPETQTAGPAQEEAGEAGKTTAEGTDAAATAVRPGPGRDRTQAPPLLPCAGGNRPAAGPTPGPDSRLTRGFPLRTR</sequence>
<dbReference type="InterPro" id="IPR011701">
    <property type="entry name" value="MFS"/>
</dbReference>
<reference evidence="10" key="1">
    <citation type="submission" date="2022-07" db="EMBL/GenBank/DDBJ databases">
        <title>Genomic of Streptomyces cavourensis F2.</title>
        <authorList>
            <person name="Hu S."/>
            <person name="Liang W."/>
        </authorList>
    </citation>
    <scope>NUCLEOTIDE SEQUENCE</scope>
    <source>
        <strain evidence="10">F2</strain>
    </source>
</reference>
<protein>
    <submittedName>
        <fullName evidence="10">MFS transporter</fullName>
    </submittedName>
</protein>
<feature type="transmembrane region" description="Helical" evidence="8">
    <location>
        <begin position="110"/>
        <end position="131"/>
    </location>
</feature>
<feature type="transmembrane region" description="Helical" evidence="8">
    <location>
        <begin position="21"/>
        <end position="41"/>
    </location>
</feature>